<dbReference type="InParanoid" id="A0A078AZZ3"/>
<dbReference type="SUPFAM" id="SSF52047">
    <property type="entry name" value="RNI-like"/>
    <property type="match status" value="1"/>
</dbReference>
<dbReference type="InterPro" id="IPR032675">
    <property type="entry name" value="LRR_dom_sf"/>
</dbReference>
<dbReference type="Gene3D" id="3.80.10.10">
    <property type="entry name" value="Ribonuclease Inhibitor"/>
    <property type="match status" value="3"/>
</dbReference>
<accession>A0A078AZZ3</accession>
<evidence type="ECO:0000313" key="1">
    <source>
        <dbReference type="EMBL" id="CDW87985.1"/>
    </source>
</evidence>
<dbReference type="OMA" id="QENYRVW"/>
<dbReference type="PANTHER" id="PTHR24114">
    <property type="entry name" value="LEUCINE RICH REPEAT FAMILY PROTEIN"/>
    <property type="match status" value="1"/>
</dbReference>
<keyword evidence="2" id="KW-1185">Reference proteome</keyword>
<reference evidence="1 2" key="1">
    <citation type="submission" date="2014-06" db="EMBL/GenBank/DDBJ databases">
        <authorList>
            <person name="Swart Estienne"/>
        </authorList>
    </citation>
    <scope>NUCLEOTIDE SEQUENCE [LARGE SCALE GENOMIC DNA]</scope>
    <source>
        <strain evidence="1 2">130c</strain>
    </source>
</reference>
<proteinExistence type="predicted"/>
<name>A0A078AZZ3_STYLE</name>
<dbReference type="SMART" id="SM00368">
    <property type="entry name" value="LRR_RI"/>
    <property type="match status" value="4"/>
</dbReference>
<sequence>MSSVQNQLEEQKKIIEYLASKYEKDTGRRIQMPSTLGQLLGDDSIVGDDKKSTEPDNLKIPQTFGEAVEFLRLPKGEAPKKGERKKKELTVQPHHMLEKIDLSGFRHKRFSRSGMKELIEGLQLLPCIRTLCLRNNGITDECDREILEIFSIVKIRCIDLSKNNMVKLGGMIGKKLKDEVTHIQWIDLTQNDFFNDNPGNSLIVQGLKKQANLVYVGLTVQGSLSDQLAKMILPKKPAFNLNMRNSTLTKGAADHISKAVSNNDYYLTSLSLKFCFISFEQLIELSNSLRFNKTLVKLDLSSNALKSCQVKFLLDSMMDNVCLTELNLASNFLDDEFAQDLSYVLENNPVLYKVDISRNPIGPAGAQIILNALLVSNETLGSLGGDIDSDSGQGYLDQNVYMGVRIREELRQVLILNNSSHDKKRIHMKELQEHTKKTFQQEKNGDDPTVKMPQKKIYDIPATQQAKYPLLKPVTFTNPQEDDYLNSLTWCLK</sequence>
<evidence type="ECO:0008006" key="3">
    <source>
        <dbReference type="Google" id="ProtNLM"/>
    </source>
</evidence>
<dbReference type="InterPro" id="IPR052394">
    <property type="entry name" value="LRR-containing"/>
</dbReference>
<gene>
    <name evidence="1" type="primary">Contig2603.g2800</name>
    <name evidence="1" type="ORF">STYLEM_17100</name>
</gene>
<organism evidence="1 2">
    <name type="scientific">Stylonychia lemnae</name>
    <name type="common">Ciliate</name>
    <dbReference type="NCBI Taxonomy" id="5949"/>
    <lineage>
        <taxon>Eukaryota</taxon>
        <taxon>Sar</taxon>
        <taxon>Alveolata</taxon>
        <taxon>Ciliophora</taxon>
        <taxon>Intramacronucleata</taxon>
        <taxon>Spirotrichea</taxon>
        <taxon>Stichotrichia</taxon>
        <taxon>Sporadotrichida</taxon>
        <taxon>Oxytrichidae</taxon>
        <taxon>Stylonychinae</taxon>
        <taxon>Stylonychia</taxon>
    </lineage>
</organism>
<dbReference type="AlphaFoldDB" id="A0A078AZZ3"/>
<dbReference type="OrthoDB" id="120976at2759"/>
<protein>
    <recommendedName>
        <fullName evidence="3">Leucine rich repeat family protein</fullName>
    </recommendedName>
</protein>
<dbReference type="PANTHER" id="PTHR24114:SF2">
    <property type="entry name" value="F-BOX DOMAIN-CONTAINING PROTEIN-RELATED"/>
    <property type="match status" value="1"/>
</dbReference>
<dbReference type="Proteomes" id="UP000039865">
    <property type="component" value="Unassembled WGS sequence"/>
</dbReference>
<evidence type="ECO:0000313" key="2">
    <source>
        <dbReference type="Proteomes" id="UP000039865"/>
    </source>
</evidence>
<dbReference type="EMBL" id="CCKQ01016110">
    <property type="protein sequence ID" value="CDW87985.1"/>
    <property type="molecule type" value="Genomic_DNA"/>
</dbReference>